<reference evidence="8 9" key="1">
    <citation type="submission" date="2023-01" db="EMBL/GenBank/DDBJ databases">
        <title>Novel species of the genus Vogesella isolated from rivers.</title>
        <authorList>
            <person name="Lu H."/>
        </authorList>
    </citation>
    <scope>NUCLEOTIDE SEQUENCE [LARGE SCALE GENOMIC DNA]</scope>
    <source>
        <strain evidence="8 9">DC21W</strain>
    </source>
</reference>
<dbReference type="InterPro" id="IPR016161">
    <property type="entry name" value="Ald_DH/histidinol_DH"/>
</dbReference>
<dbReference type="EMBL" id="JAQQLF010000006">
    <property type="protein sequence ID" value="MDC7716699.1"/>
    <property type="molecule type" value="Genomic_DNA"/>
</dbReference>
<gene>
    <name evidence="8" type="ORF">PQU95_05655</name>
</gene>
<dbReference type="PANTHER" id="PTHR43570:SF20">
    <property type="entry name" value="ALDEHYDE DEHYDROGENASE ALDX-RELATED"/>
    <property type="match status" value="1"/>
</dbReference>
<dbReference type="Gene3D" id="3.40.605.10">
    <property type="entry name" value="Aldehyde Dehydrogenase, Chain A, domain 1"/>
    <property type="match status" value="1"/>
</dbReference>
<accession>A0ABT5IVU3</accession>
<dbReference type="InterPro" id="IPR015590">
    <property type="entry name" value="Aldehyde_DH_dom"/>
</dbReference>
<organism evidence="8 9">
    <name type="scientific">Vogesella aquatica</name>
    <dbReference type="NCBI Taxonomy" id="2984206"/>
    <lineage>
        <taxon>Bacteria</taxon>
        <taxon>Pseudomonadati</taxon>
        <taxon>Pseudomonadota</taxon>
        <taxon>Betaproteobacteria</taxon>
        <taxon>Neisseriales</taxon>
        <taxon>Chromobacteriaceae</taxon>
        <taxon>Vogesella</taxon>
    </lineage>
</organism>
<evidence type="ECO:0000313" key="9">
    <source>
        <dbReference type="Proteomes" id="UP001219956"/>
    </source>
</evidence>
<dbReference type="Pfam" id="PF00171">
    <property type="entry name" value="Aldedh"/>
    <property type="match status" value="1"/>
</dbReference>
<dbReference type="SUPFAM" id="SSF53720">
    <property type="entry name" value="ALDH-like"/>
    <property type="match status" value="1"/>
</dbReference>
<dbReference type="InterPro" id="IPR012394">
    <property type="entry name" value="Aldehyde_DH_NAD(P)"/>
</dbReference>
<dbReference type="Proteomes" id="UP001219956">
    <property type="component" value="Unassembled WGS sequence"/>
</dbReference>
<protein>
    <recommendedName>
        <fullName evidence="4">Aldehyde dehydrogenase</fullName>
    </recommendedName>
</protein>
<evidence type="ECO:0000256" key="2">
    <source>
        <dbReference type="ARBA" id="ARBA00023002"/>
    </source>
</evidence>
<keyword evidence="3" id="KW-0520">NAD</keyword>
<dbReference type="PANTHER" id="PTHR43570">
    <property type="entry name" value="ALDEHYDE DEHYDROGENASE"/>
    <property type="match status" value="1"/>
</dbReference>
<comment type="caution">
    <text evidence="8">The sequence shown here is derived from an EMBL/GenBank/DDBJ whole genome shotgun (WGS) entry which is preliminary data.</text>
</comment>
<evidence type="ECO:0000256" key="3">
    <source>
        <dbReference type="ARBA" id="ARBA00023027"/>
    </source>
</evidence>
<feature type="active site" evidence="5">
    <location>
        <position position="217"/>
    </location>
</feature>
<evidence type="ECO:0000256" key="6">
    <source>
        <dbReference type="RuleBase" id="RU003345"/>
    </source>
</evidence>
<dbReference type="InterPro" id="IPR029510">
    <property type="entry name" value="Ald_DH_CS_GLU"/>
</dbReference>
<comment type="similarity">
    <text evidence="1 4 6">Belongs to the aldehyde dehydrogenase family.</text>
</comment>
<name>A0ABT5IVU3_9NEIS</name>
<dbReference type="Gene3D" id="3.40.309.10">
    <property type="entry name" value="Aldehyde Dehydrogenase, Chain A, domain 2"/>
    <property type="match status" value="1"/>
</dbReference>
<keyword evidence="9" id="KW-1185">Reference proteome</keyword>
<evidence type="ECO:0000256" key="4">
    <source>
        <dbReference type="PIRNR" id="PIRNR036492"/>
    </source>
</evidence>
<keyword evidence="2 4" id="KW-0560">Oxidoreductase</keyword>
<dbReference type="PROSITE" id="PS00687">
    <property type="entry name" value="ALDEHYDE_DEHYDR_GLU"/>
    <property type="match status" value="1"/>
</dbReference>
<sequence length="476" mass="51658">MDPASPIGNSLPSQLAHLQQLAALQPPDYATRRQWLAGLASIVTEHQQDWIDAVQADFGCRSAVETRLAELFPALEGIRLAQRKLAGWMRPQRRGVSFWFWPATARVLPQPLGVAGIIVPWNYPVFLALGPLTSALAAGNRAMVKMSELSPHSGALLQRLCRQYLGDDVVQVVNGDVAVAQAFAALPFDHLLFTGSTRVGRSVMQAAAANLTPVTLELGGKSPALIAPGFDMRRVVGSLVAGKMLNAGQTCVAPDYVLVHQDDREALLAELRRQAALAYPDPAANPDYTAIINQAHFDRLQRWRDEAAQLGARVEVLAAGSSEAALNAARKLPLTLIENAPAHSAVMREEIFGPLLPIISYDKLGNALAYINAHDRPLALYLYDDKRRRIGKVLQGTIAGGVSVNDTLMHVVQDQLPFGGVGPSGMGHYHGYEGFATFSKMKPVFYQSRFAGAVLTQPPHGKLVQWLLNLMLGRIK</sequence>
<dbReference type="InterPro" id="IPR016163">
    <property type="entry name" value="Ald_DH_C"/>
</dbReference>
<feature type="domain" description="Aldehyde dehydrogenase" evidence="7">
    <location>
        <begin position="29"/>
        <end position="443"/>
    </location>
</feature>
<evidence type="ECO:0000313" key="8">
    <source>
        <dbReference type="EMBL" id="MDC7716699.1"/>
    </source>
</evidence>
<evidence type="ECO:0000259" key="7">
    <source>
        <dbReference type="Pfam" id="PF00171"/>
    </source>
</evidence>
<evidence type="ECO:0000256" key="5">
    <source>
        <dbReference type="PROSITE-ProRule" id="PRU10007"/>
    </source>
</evidence>
<dbReference type="PIRSF" id="PIRSF036492">
    <property type="entry name" value="ALDH"/>
    <property type="match status" value="1"/>
</dbReference>
<dbReference type="RefSeq" id="WP_272751094.1">
    <property type="nucleotide sequence ID" value="NZ_JAQQLF010000006.1"/>
</dbReference>
<proteinExistence type="inferred from homology"/>
<dbReference type="CDD" id="cd07133">
    <property type="entry name" value="ALDH_CALDH_CalB"/>
    <property type="match status" value="1"/>
</dbReference>
<evidence type="ECO:0000256" key="1">
    <source>
        <dbReference type="ARBA" id="ARBA00009986"/>
    </source>
</evidence>
<dbReference type="InterPro" id="IPR016162">
    <property type="entry name" value="Ald_DH_N"/>
</dbReference>